<evidence type="ECO:0000313" key="2">
    <source>
        <dbReference type="Proteomes" id="UP000578531"/>
    </source>
</evidence>
<evidence type="ECO:0000313" key="1">
    <source>
        <dbReference type="EMBL" id="KAF6234766.1"/>
    </source>
</evidence>
<accession>A0A8H6FU58</accession>
<dbReference type="EMBL" id="JACCJC010000028">
    <property type="protein sequence ID" value="KAF6234766.1"/>
    <property type="molecule type" value="Genomic_DNA"/>
</dbReference>
<dbReference type="AlphaFoldDB" id="A0A8H6FU58"/>
<dbReference type="GeneID" id="59288643"/>
<keyword evidence="2" id="KW-1185">Reference proteome</keyword>
<gene>
    <name evidence="1" type="ORF">HO173_006986</name>
</gene>
<name>A0A8H6FU58_9LECA</name>
<dbReference type="Proteomes" id="UP000578531">
    <property type="component" value="Unassembled WGS sequence"/>
</dbReference>
<protein>
    <submittedName>
        <fullName evidence="1">Uncharacterized protein</fullName>
    </submittedName>
</protein>
<proteinExistence type="predicted"/>
<organism evidence="1 2">
    <name type="scientific">Letharia columbiana</name>
    <dbReference type="NCBI Taxonomy" id="112416"/>
    <lineage>
        <taxon>Eukaryota</taxon>
        <taxon>Fungi</taxon>
        <taxon>Dikarya</taxon>
        <taxon>Ascomycota</taxon>
        <taxon>Pezizomycotina</taxon>
        <taxon>Lecanoromycetes</taxon>
        <taxon>OSLEUM clade</taxon>
        <taxon>Lecanoromycetidae</taxon>
        <taxon>Lecanorales</taxon>
        <taxon>Lecanorineae</taxon>
        <taxon>Parmeliaceae</taxon>
        <taxon>Letharia</taxon>
    </lineage>
</organism>
<dbReference type="RefSeq" id="XP_037164155.1">
    <property type="nucleotide sequence ID" value="XM_037308891.1"/>
</dbReference>
<comment type="caution">
    <text evidence="1">The sequence shown here is derived from an EMBL/GenBank/DDBJ whole genome shotgun (WGS) entry which is preliminary data.</text>
</comment>
<reference evidence="1 2" key="1">
    <citation type="journal article" date="2020" name="Genomics">
        <title>Complete, high-quality genomes from long-read metagenomic sequencing of two wolf lichen thalli reveals enigmatic genome architecture.</title>
        <authorList>
            <person name="McKenzie S.K."/>
            <person name="Walston R.F."/>
            <person name="Allen J.L."/>
        </authorList>
    </citation>
    <scope>NUCLEOTIDE SEQUENCE [LARGE SCALE GENOMIC DNA]</scope>
    <source>
        <strain evidence="1">WasteWater2</strain>
    </source>
</reference>
<sequence length="112" mass="12718">MGGWNETCHCPCPTITRAIDGRPGPAQYFEIVHVRNSLCGMCAFNSNIHQGGNKTIRSSTWPFEKPLRPDLDFNTASNEDSERLRISDYGPGLVQIMGWQWDEETKRDIMLC</sequence>